<dbReference type="RefSeq" id="WP_035635088.1">
    <property type="nucleotide sequence ID" value="NZ_CP017479.1"/>
</dbReference>
<feature type="compositionally biased region" description="Basic and acidic residues" evidence="1">
    <location>
        <begin position="110"/>
        <end position="135"/>
    </location>
</feature>
<feature type="region of interest" description="Disordered" evidence="1">
    <location>
        <begin position="88"/>
        <end position="144"/>
    </location>
</feature>
<feature type="signal peptide" evidence="2">
    <location>
        <begin position="1"/>
        <end position="25"/>
    </location>
</feature>
<gene>
    <name evidence="3" type="ORF">EM308_06220</name>
</gene>
<reference evidence="3 4" key="1">
    <citation type="submission" date="2016-10" db="EMBL/GenBank/DDBJ databases">
        <title>Flavobacterium gilvum sp. nov., isolated from stream water.</title>
        <authorList>
            <person name="Shin S.-K."/>
            <person name="Cho Y.-J."/>
            <person name="Yi H."/>
        </authorList>
    </citation>
    <scope>NUCLEOTIDE SEQUENCE [LARGE SCALE GENOMIC DNA]</scope>
    <source>
        <strain evidence="3 4">EM1308</strain>
    </source>
</reference>
<name>A0AAC9N6N9_9FLAO</name>
<evidence type="ECO:0000256" key="2">
    <source>
        <dbReference type="SAM" id="SignalP"/>
    </source>
</evidence>
<dbReference type="Proteomes" id="UP000175968">
    <property type="component" value="Chromosome"/>
</dbReference>
<dbReference type="AlphaFoldDB" id="A0AAC9N6N9"/>
<evidence type="ECO:0000256" key="1">
    <source>
        <dbReference type="SAM" id="MobiDB-lite"/>
    </source>
</evidence>
<keyword evidence="2" id="KW-0732">Signal</keyword>
<keyword evidence="4" id="KW-1185">Reference proteome</keyword>
<evidence type="ECO:0000313" key="4">
    <source>
        <dbReference type="Proteomes" id="UP000175968"/>
    </source>
</evidence>
<organism evidence="3 4">
    <name type="scientific">Flavobacterium gilvum</name>
    <dbReference type="NCBI Taxonomy" id="1492737"/>
    <lineage>
        <taxon>Bacteria</taxon>
        <taxon>Pseudomonadati</taxon>
        <taxon>Bacteroidota</taxon>
        <taxon>Flavobacteriia</taxon>
        <taxon>Flavobacteriales</taxon>
        <taxon>Flavobacteriaceae</taxon>
        <taxon>Flavobacterium</taxon>
    </lineage>
</organism>
<dbReference type="KEGG" id="fgl:EM308_06220"/>
<dbReference type="EMBL" id="CP017479">
    <property type="protein sequence ID" value="AOW09133.1"/>
    <property type="molecule type" value="Genomic_DNA"/>
</dbReference>
<sequence>MKKTIKTIILFFVFFIGVGTYAVNAQNPPAHAKAYGVKKKYRYYPEANVYFDPVVKRYTYLRGATWTTVVTLPTSIRLVGSYNDFDFEGDNPWKDNSVHKTKYKPGKSVSHGDVKKIEKEYESDSHKDKDDKDNGNKGNGKKNK</sequence>
<evidence type="ECO:0000313" key="3">
    <source>
        <dbReference type="EMBL" id="AOW09133.1"/>
    </source>
</evidence>
<protein>
    <submittedName>
        <fullName evidence="3">Uncharacterized protein</fullName>
    </submittedName>
</protein>
<proteinExistence type="predicted"/>
<accession>A0AAC9N6N9</accession>
<feature type="chain" id="PRO_5042078550" evidence="2">
    <location>
        <begin position="26"/>
        <end position="144"/>
    </location>
</feature>